<reference evidence="1" key="1">
    <citation type="journal article" date="2015" name="Nature">
        <title>Complex archaea that bridge the gap between prokaryotes and eukaryotes.</title>
        <authorList>
            <person name="Spang A."/>
            <person name="Saw J.H."/>
            <person name="Jorgensen S.L."/>
            <person name="Zaremba-Niedzwiedzka K."/>
            <person name="Martijn J."/>
            <person name="Lind A.E."/>
            <person name="van Eijk R."/>
            <person name="Schleper C."/>
            <person name="Guy L."/>
            <person name="Ettema T.J."/>
        </authorList>
    </citation>
    <scope>NUCLEOTIDE SEQUENCE</scope>
</reference>
<comment type="caution">
    <text evidence="1">The sequence shown here is derived from an EMBL/GenBank/DDBJ whole genome shotgun (WGS) entry which is preliminary data.</text>
</comment>
<evidence type="ECO:0000313" key="1">
    <source>
        <dbReference type="EMBL" id="KKM68837.1"/>
    </source>
</evidence>
<accession>A0A0F9MI74</accession>
<gene>
    <name evidence="1" type="ORF">LCGC14_1456870</name>
</gene>
<protein>
    <submittedName>
        <fullName evidence="1">Uncharacterized protein</fullName>
    </submittedName>
</protein>
<dbReference type="EMBL" id="LAZR01010097">
    <property type="protein sequence ID" value="KKM68837.1"/>
    <property type="molecule type" value="Genomic_DNA"/>
</dbReference>
<proteinExistence type="predicted"/>
<dbReference type="AlphaFoldDB" id="A0A0F9MI74"/>
<name>A0A0F9MI74_9ZZZZ</name>
<sequence>MAYWVTRDEKDNTVSTYDFWRGKPTKISKWWEQSDTACEHLVSIYPRVFRLLFKTRLKPGEIRKVKSINIVLEELWTG</sequence>
<organism evidence="1">
    <name type="scientific">marine sediment metagenome</name>
    <dbReference type="NCBI Taxonomy" id="412755"/>
    <lineage>
        <taxon>unclassified sequences</taxon>
        <taxon>metagenomes</taxon>
        <taxon>ecological metagenomes</taxon>
    </lineage>
</organism>